<dbReference type="InterPro" id="IPR003399">
    <property type="entry name" value="Mce/MlaD"/>
</dbReference>
<name>A0ABV8AK20_9FLAO</name>
<proteinExistence type="predicted"/>
<keyword evidence="1" id="KW-1133">Transmembrane helix</keyword>
<comment type="caution">
    <text evidence="3">The sequence shown here is derived from an EMBL/GenBank/DDBJ whole genome shotgun (WGS) entry which is preliminary data.</text>
</comment>
<dbReference type="PANTHER" id="PTHR33371:SF4">
    <property type="entry name" value="INTERMEMBRANE PHOSPHOLIPID TRANSPORT SYSTEM BINDING PROTEIN MLAD"/>
    <property type="match status" value="1"/>
</dbReference>
<evidence type="ECO:0000256" key="1">
    <source>
        <dbReference type="SAM" id="Phobius"/>
    </source>
</evidence>
<gene>
    <name evidence="3" type="ORF">ACFOSX_12125</name>
</gene>
<feature type="transmembrane region" description="Helical" evidence="1">
    <location>
        <begin position="7"/>
        <end position="27"/>
    </location>
</feature>
<evidence type="ECO:0000313" key="4">
    <source>
        <dbReference type="Proteomes" id="UP001595812"/>
    </source>
</evidence>
<dbReference type="Proteomes" id="UP001595812">
    <property type="component" value="Unassembled WGS sequence"/>
</dbReference>
<dbReference type="Pfam" id="PF02470">
    <property type="entry name" value="MlaD"/>
    <property type="match status" value="1"/>
</dbReference>
<accession>A0ABV8AK20</accession>
<keyword evidence="1" id="KW-0472">Membrane</keyword>
<protein>
    <submittedName>
        <fullName evidence="3">MlaD family protein</fullName>
    </submittedName>
</protein>
<sequence>MKLSREIKTAILVIAGVLLLVFMFNFLKGRNLFKDERNFFTEFDYNALSSSSPVTIKGNNVGKVEDIKYDFETGKTRVSFSVDPRLEFSKTSKIRLYETGIMGGNALAIIDSYEGEVAKAGDFIESEIQPGLVSSLKENFTGLSTNLDKTLRSADTLMISLNSLLNDDTEAGLKTTISELNKTLTSFRSLSFSIQDVVKQNDSKVASILENFDAASKDLTSITDGLKDVKIDETVARLDKTLDNVNSLMNDFKNGDGSMSKLLNDDKLYNNLEGASKELELLLLDIKLHPARYRRILSKREIPYEPPTEEQINNNKDD</sequence>
<dbReference type="InterPro" id="IPR052336">
    <property type="entry name" value="MlaD_Phospholipid_Transporter"/>
</dbReference>
<feature type="domain" description="Mce/MlaD" evidence="2">
    <location>
        <begin position="46"/>
        <end position="110"/>
    </location>
</feature>
<dbReference type="EMBL" id="JBHSAT010000022">
    <property type="protein sequence ID" value="MFC3877975.1"/>
    <property type="molecule type" value="Genomic_DNA"/>
</dbReference>
<dbReference type="RefSeq" id="WP_386101423.1">
    <property type="nucleotide sequence ID" value="NZ_JBHSAT010000022.1"/>
</dbReference>
<dbReference type="PANTHER" id="PTHR33371">
    <property type="entry name" value="INTERMEMBRANE PHOSPHOLIPID TRANSPORT SYSTEM BINDING PROTEIN MLAD-RELATED"/>
    <property type="match status" value="1"/>
</dbReference>
<organism evidence="3 4">
    <name type="scientific">Winogradskyella maritima</name>
    <dbReference type="NCBI Taxonomy" id="1517766"/>
    <lineage>
        <taxon>Bacteria</taxon>
        <taxon>Pseudomonadati</taxon>
        <taxon>Bacteroidota</taxon>
        <taxon>Flavobacteriia</taxon>
        <taxon>Flavobacteriales</taxon>
        <taxon>Flavobacteriaceae</taxon>
        <taxon>Winogradskyella</taxon>
    </lineage>
</organism>
<evidence type="ECO:0000313" key="3">
    <source>
        <dbReference type="EMBL" id="MFC3877975.1"/>
    </source>
</evidence>
<evidence type="ECO:0000259" key="2">
    <source>
        <dbReference type="Pfam" id="PF02470"/>
    </source>
</evidence>
<keyword evidence="4" id="KW-1185">Reference proteome</keyword>
<keyword evidence="1" id="KW-0812">Transmembrane</keyword>
<reference evidence="4" key="1">
    <citation type="journal article" date="2019" name="Int. J. Syst. Evol. Microbiol.">
        <title>The Global Catalogue of Microorganisms (GCM) 10K type strain sequencing project: providing services to taxonomists for standard genome sequencing and annotation.</title>
        <authorList>
            <consortium name="The Broad Institute Genomics Platform"/>
            <consortium name="The Broad Institute Genome Sequencing Center for Infectious Disease"/>
            <person name="Wu L."/>
            <person name="Ma J."/>
        </authorList>
    </citation>
    <scope>NUCLEOTIDE SEQUENCE [LARGE SCALE GENOMIC DNA]</scope>
    <source>
        <strain evidence="4">CECT 8979</strain>
    </source>
</reference>